<name>A0A5N0EAL5_9NOCA</name>
<evidence type="ECO:0000313" key="2">
    <source>
        <dbReference type="EMBL" id="KAA8885996.1"/>
    </source>
</evidence>
<dbReference type="RefSeq" id="WP_150404571.1">
    <property type="nucleotide sequence ID" value="NZ_VXLC01000014.1"/>
</dbReference>
<dbReference type="Proteomes" id="UP000323876">
    <property type="component" value="Unassembled WGS sequence"/>
</dbReference>
<accession>A0A5N0EAL5</accession>
<gene>
    <name evidence="2" type="ORF">F3087_25580</name>
</gene>
<dbReference type="AlphaFoldDB" id="A0A5N0EAL5"/>
<proteinExistence type="predicted"/>
<organism evidence="2 3">
    <name type="scientific">Nocardia colli</name>
    <dbReference type="NCBI Taxonomy" id="2545717"/>
    <lineage>
        <taxon>Bacteria</taxon>
        <taxon>Bacillati</taxon>
        <taxon>Actinomycetota</taxon>
        <taxon>Actinomycetes</taxon>
        <taxon>Mycobacteriales</taxon>
        <taxon>Nocardiaceae</taxon>
        <taxon>Nocardia</taxon>
    </lineage>
</organism>
<reference evidence="2 3" key="1">
    <citation type="submission" date="2019-09" db="EMBL/GenBank/DDBJ databases">
        <authorList>
            <person name="Wang X."/>
        </authorList>
    </citation>
    <scope>NUCLEOTIDE SEQUENCE [LARGE SCALE GENOMIC DNA]</scope>
    <source>
        <strain evidence="2 3">CICC 11023</strain>
    </source>
</reference>
<evidence type="ECO:0000313" key="3">
    <source>
        <dbReference type="Proteomes" id="UP000323876"/>
    </source>
</evidence>
<dbReference type="EMBL" id="VXLC01000014">
    <property type="protein sequence ID" value="KAA8885996.1"/>
    <property type="molecule type" value="Genomic_DNA"/>
</dbReference>
<comment type="caution">
    <text evidence="2">The sequence shown here is derived from an EMBL/GenBank/DDBJ whole genome shotgun (WGS) entry which is preliminary data.</text>
</comment>
<protein>
    <submittedName>
        <fullName evidence="2">Uncharacterized protein</fullName>
    </submittedName>
</protein>
<sequence>MHPFGAGSRGAVVHEVPPDERAVPADRRVAAQGRFGLPGGGGPELPVAISGRDTVRTAVASHT</sequence>
<keyword evidence="3" id="KW-1185">Reference proteome</keyword>
<feature type="region of interest" description="Disordered" evidence="1">
    <location>
        <begin position="1"/>
        <end position="20"/>
    </location>
</feature>
<evidence type="ECO:0000256" key="1">
    <source>
        <dbReference type="SAM" id="MobiDB-lite"/>
    </source>
</evidence>